<dbReference type="Gene3D" id="3.40.50.300">
    <property type="entry name" value="P-loop containing nucleotide triphosphate hydrolases"/>
    <property type="match status" value="1"/>
</dbReference>
<keyword evidence="2" id="KW-0547">Nucleotide-binding</keyword>
<organism evidence="5 6">
    <name type="scientific">Candidatus Limadaptatus stercoripullorum</name>
    <dbReference type="NCBI Taxonomy" id="2840846"/>
    <lineage>
        <taxon>Bacteria</taxon>
        <taxon>Bacillati</taxon>
        <taxon>Bacillota</taxon>
        <taxon>Clostridia</taxon>
        <taxon>Eubacteriales</taxon>
        <taxon>Candidatus Limadaptatus</taxon>
    </lineage>
</organism>
<protein>
    <submittedName>
        <fullName evidence="5">ABC transporter ATP-binding protein</fullName>
    </submittedName>
</protein>
<dbReference type="CDD" id="cd03255">
    <property type="entry name" value="ABC_MJ0796_LolCDE_FtsE"/>
    <property type="match status" value="1"/>
</dbReference>
<dbReference type="PANTHER" id="PTHR24220:SF686">
    <property type="entry name" value="BLL7988 PROTEIN"/>
    <property type="match status" value="1"/>
</dbReference>
<dbReference type="PROSITE" id="PS50893">
    <property type="entry name" value="ABC_TRANSPORTER_2"/>
    <property type="match status" value="1"/>
</dbReference>
<accession>A0A9D1N9W4</accession>
<sequence>MKTKNALSPLPEVTLDPANFVVADNIIKTYGTGDAQVRALKGLSFTVGKGEFAVIVGPSGAGKTTVLNIMGGMDSLTEGRLTVDGADVGSFDRKQLTLYRRHDIGFVFQFYNLMPNLTALENVELASELCRDALDAREILEKVGLGERMNNFPAQLSGGEQQRVSIARAVAKKPKILLCDEPTGALDYETGKHILKLLSDMCREFGTTVIVVTHNSALKDMADRVVYIKNGVAERSEFNPAPKDISEIEW</sequence>
<dbReference type="InterPro" id="IPR017911">
    <property type="entry name" value="MacB-like_ATP-bd"/>
</dbReference>
<dbReference type="GO" id="GO:0005886">
    <property type="term" value="C:plasma membrane"/>
    <property type="evidence" value="ECO:0007669"/>
    <property type="project" value="TreeGrafter"/>
</dbReference>
<dbReference type="AlphaFoldDB" id="A0A9D1N9W4"/>
<dbReference type="InterPro" id="IPR027417">
    <property type="entry name" value="P-loop_NTPase"/>
</dbReference>
<reference evidence="5" key="2">
    <citation type="journal article" date="2021" name="PeerJ">
        <title>Extensive microbial diversity within the chicken gut microbiome revealed by metagenomics and culture.</title>
        <authorList>
            <person name="Gilroy R."/>
            <person name="Ravi A."/>
            <person name="Getino M."/>
            <person name="Pursley I."/>
            <person name="Horton D.L."/>
            <person name="Alikhan N.F."/>
            <person name="Baker D."/>
            <person name="Gharbi K."/>
            <person name="Hall N."/>
            <person name="Watson M."/>
            <person name="Adriaenssens E.M."/>
            <person name="Foster-Nyarko E."/>
            <person name="Jarju S."/>
            <person name="Secka A."/>
            <person name="Antonio M."/>
            <person name="Oren A."/>
            <person name="Chaudhuri R.R."/>
            <person name="La Ragione R."/>
            <person name="Hildebrand F."/>
            <person name="Pallen M.J."/>
        </authorList>
    </citation>
    <scope>NUCLEOTIDE SEQUENCE</scope>
    <source>
        <strain evidence="5">10406</strain>
    </source>
</reference>
<proteinExistence type="predicted"/>
<evidence type="ECO:0000256" key="1">
    <source>
        <dbReference type="ARBA" id="ARBA00022448"/>
    </source>
</evidence>
<name>A0A9D1N9W4_9FIRM</name>
<dbReference type="Proteomes" id="UP000886857">
    <property type="component" value="Unassembled WGS sequence"/>
</dbReference>
<evidence type="ECO:0000313" key="6">
    <source>
        <dbReference type="Proteomes" id="UP000886857"/>
    </source>
</evidence>
<dbReference type="InterPro" id="IPR015854">
    <property type="entry name" value="ABC_transpr_LolD-like"/>
</dbReference>
<gene>
    <name evidence="5" type="ORF">IAC73_04965</name>
</gene>
<keyword evidence="1" id="KW-0813">Transport</keyword>
<dbReference type="InterPro" id="IPR003593">
    <property type="entry name" value="AAA+_ATPase"/>
</dbReference>
<evidence type="ECO:0000256" key="2">
    <source>
        <dbReference type="ARBA" id="ARBA00022741"/>
    </source>
</evidence>
<dbReference type="Pfam" id="PF00005">
    <property type="entry name" value="ABC_tran"/>
    <property type="match status" value="1"/>
</dbReference>
<evidence type="ECO:0000259" key="4">
    <source>
        <dbReference type="PROSITE" id="PS50893"/>
    </source>
</evidence>
<dbReference type="GO" id="GO:0005524">
    <property type="term" value="F:ATP binding"/>
    <property type="evidence" value="ECO:0007669"/>
    <property type="project" value="UniProtKB-KW"/>
</dbReference>
<evidence type="ECO:0000256" key="3">
    <source>
        <dbReference type="ARBA" id="ARBA00022840"/>
    </source>
</evidence>
<dbReference type="SMART" id="SM00382">
    <property type="entry name" value="AAA"/>
    <property type="match status" value="1"/>
</dbReference>
<dbReference type="InterPro" id="IPR017871">
    <property type="entry name" value="ABC_transporter-like_CS"/>
</dbReference>
<dbReference type="EMBL" id="DVOE01000075">
    <property type="protein sequence ID" value="HIU99173.1"/>
    <property type="molecule type" value="Genomic_DNA"/>
</dbReference>
<comment type="caution">
    <text evidence="5">The sequence shown here is derived from an EMBL/GenBank/DDBJ whole genome shotgun (WGS) entry which is preliminary data.</text>
</comment>
<dbReference type="GO" id="GO:0022857">
    <property type="term" value="F:transmembrane transporter activity"/>
    <property type="evidence" value="ECO:0007669"/>
    <property type="project" value="TreeGrafter"/>
</dbReference>
<evidence type="ECO:0000313" key="5">
    <source>
        <dbReference type="EMBL" id="HIU99173.1"/>
    </source>
</evidence>
<feature type="domain" description="ABC transporter" evidence="4">
    <location>
        <begin position="21"/>
        <end position="248"/>
    </location>
</feature>
<dbReference type="SUPFAM" id="SSF52540">
    <property type="entry name" value="P-loop containing nucleoside triphosphate hydrolases"/>
    <property type="match status" value="1"/>
</dbReference>
<dbReference type="PROSITE" id="PS00211">
    <property type="entry name" value="ABC_TRANSPORTER_1"/>
    <property type="match status" value="1"/>
</dbReference>
<dbReference type="InterPro" id="IPR003439">
    <property type="entry name" value="ABC_transporter-like_ATP-bd"/>
</dbReference>
<dbReference type="PANTHER" id="PTHR24220">
    <property type="entry name" value="IMPORT ATP-BINDING PROTEIN"/>
    <property type="match status" value="1"/>
</dbReference>
<dbReference type="GO" id="GO:0098796">
    <property type="term" value="C:membrane protein complex"/>
    <property type="evidence" value="ECO:0007669"/>
    <property type="project" value="UniProtKB-ARBA"/>
</dbReference>
<dbReference type="FunFam" id="3.40.50.300:FF:000032">
    <property type="entry name" value="Export ABC transporter ATP-binding protein"/>
    <property type="match status" value="1"/>
</dbReference>
<keyword evidence="3 5" id="KW-0067">ATP-binding</keyword>
<reference evidence="5" key="1">
    <citation type="submission" date="2020-10" db="EMBL/GenBank/DDBJ databases">
        <authorList>
            <person name="Gilroy R."/>
        </authorList>
    </citation>
    <scope>NUCLEOTIDE SEQUENCE</scope>
    <source>
        <strain evidence="5">10406</strain>
    </source>
</reference>
<dbReference type="GO" id="GO:0016887">
    <property type="term" value="F:ATP hydrolysis activity"/>
    <property type="evidence" value="ECO:0007669"/>
    <property type="project" value="InterPro"/>
</dbReference>